<dbReference type="GO" id="GO:0016705">
    <property type="term" value="F:oxidoreductase activity, acting on paired donors, with incorporation or reduction of molecular oxygen"/>
    <property type="evidence" value="ECO:0007669"/>
    <property type="project" value="InterPro"/>
</dbReference>
<keyword evidence="6 9" id="KW-0408">Iron</keyword>
<accession>A0A4Y8DHA5</accession>
<dbReference type="Proteomes" id="UP000297299">
    <property type="component" value="Unassembled WGS sequence"/>
</dbReference>
<dbReference type="PANTHER" id="PTHR24287">
    <property type="entry name" value="P450, PUTATIVE (EUROFUNG)-RELATED"/>
    <property type="match status" value="1"/>
</dbReference>
<evidence type="ECO:0000256" key="3">
    <source>
        <dbReference type="ARBA" id="ARBA00022617"/>
    </source>
</evidence>
<comment type="similarity">
    <text evidence="2 9">Belongs to the cytochrome P450 family.</text>
</comment>
<keyword evidence="4 9" id="KW-0479">Metal-binding</keyword>
<dbReference type="OrthoDB" id="1470350at2759"/>
<protein>
    <recommendedName>
        <fullName evidence="12">Cytochrome P450</fullName>
    </recommendedName>
</protein>
<proteinExistence type="inferred from homology"/>
<comment type="caution">
    <text evidence="10">The sequence shown here is derived from an EMBL/GenBank/DDBJ whole genome shotgun (WGS) entry which is preliminary data.</text>
</comment>
<evidence type="ECO:0000313" key="10">
    <source>
        <dbReference type="EMBL" id="TEY86537.1"/>
    </source>
</evidence>
<evidence type="ECO:0000256" key="4">
    <source>
        <dbReference type="ARBA" id="ARBA00022723"/>
    </source>
</evidence>
<evidence type="ECO:0000256" key="2">
    <source>
        <dbReference type="ARBA" id="ARBA00010617"/>
    </source>
</evidence>
<evidence type="ECO:0000256" key="6">
    <source>
        <dbReference type="ARBA" id="ARBA00023004"/>
    </source>
</evidence>
<dbReference type="SUPFAM" id="SSF48264">
    <property type="entry name" value="Cytochrome P450"/>
    <property type="match status" value="1"/>
</dbReference>
<keyword evidence="8 9" id="KW-0503">Monooxygenase</keyword>
<reference evidence="10 11" key="1">
    <citation type="submission" date="2017-11" db="EMBL/GenBank/DDBJ databases">
        <title>Comparative genomics of Botrytis spp.</title>
        <authorList>
            <person name="Valero-Jimenez C.A."/>
            <person name="Tapia P."/>
            <person name="Veloso J."/>
            <person name="Silva-Moreno E."/>
            <person name="Staats M."/>
            <person name="Valdes J.H."/>
            <person name="Van Kan J.A.L."/>
        </authorList>
    </citation>
    <scope>NUCLEOTIDE SEQUENCE [LARGE SCALE GENOMIC DNA]</scope>
    <source>
        <strain evidence="10 11">MUCL2830</strain>
    </source>
</reference>
<dbReference type="GO" id="GO:0004497">
    <property type="term" value="F:monooxygenase activity"/>
    <property type="evidence" value="ECO:0007669"/>
    <property type="project" value="UniProtKB-KW"/>
</dbReference>
<gene>
    <name evidence="10" type="ORF">BOTCAL_0006g00170</name>
</gene>
<keyword evidence="7" id="KW-0843">Virulence</keyword>
<keyword evidence="5 9" id="KW-0560">Oxidoreductase</keyword>
<dbReference type="GO" id="GO:0020037">
    <property type="term" value="F:heme binding"/>
    <property type="evidence" value="ECO:0007669"/>
    <property type="project" value="InterPro"/>
</dbReference>
<dbReference type="STRING" id="38488.A0A4Y8DHA5"/>
<dbReference type="InterPro" id="IPR001128">
    <property type="entry name" value="Cyt_P450"/>
</dbReference>
<dbReference type="PROSITE" id="PS00086">
    <property type="entry name" value="CYTOCHROME_P450"/>
    <property type="match status" value="1"/>
</dbReference>
<dbReference type="InterPro" id="IPR047146">
    <property type="entry name" value="Cyt_P450_E_CYP52_fungi"/>
</dbReference>
<evidence type="ECO:0000256" key="7">
    <source>
        <dbReference type="ARBA" id="ARBA00023026"/>
    </source>
</evidence>
<evidence type="ECO:0000256" key="1">
    <source>
        <dbReference type="ARBA" id="ARBA00001971"/>
    </source>
</evidence>
<dbReference type="PANTHER" id="PTHR24287:SF1">
    <property type="entry name" value="P450, PUTATIVE (EUROFUNG)-RELATED"/>
    <property type="match status" value="1"/>
</dbReference>
<keyword evidence="3 9" id="KW-0349">Heme</keyword>
<sequence>MTRGAIRDTNLPRGGGPSGKSPILVKAGFLVTPNSSVFHRLAPCYQPDAAAFRPERWEYLRPGWNYLPFGGGTRMCAGRNLGLIEMAYVLARMVQEWDGVECRDEVVEWVEEIKLSMESKMLLRLG</sequence>
<evidence type="ECO:0008006" key="12">
    <source>
        <dbReference type="Google" id="ProtNLM"/>
    </source>
</evidence>
<organism evidence="10 11">
    <name type="scientific">Botryotinia calthae</name>
    <dbReference type="NCBI Taxonomy" id="38488"/>
    <lineage>
        <taxon>Eukaryota</taxon>
        <taxon>Fungi</taxon>
        <taxon>Dikarya</taxon>
        <taxon>Ascomycota</taxon>
        <taxon>Pezizomycotina</taxon>
        <taxon>Leotiomycetes</taxon>
        <taxon>Helotiales</taxon>
        <taxon>Sclerotiniaceae</taxon>
        <taxon>Botryotinia</taxon>
    </lineage>
</organism>
<evidence type="ECO:0000256" key="8">
    <source>
        <dbReference type="ARBA" id="ARBA00023033"/>
    </source>
</evidence>
<dbReference type="GO" id="GO:0005506">
    <property type="term" value="F:iron ion binding"/>
    <property type="evidence" value="ECO:0007669"/>
    <property type="project" value="InterPro"/>
</dbReference>
<dbReference type="Gene3D" id="1.10.630.10">
    <property type="entry name" value="Cytochrome P450"/>
    <property type="match status" value="1"/>
</dbReference>
<keyword evidence="11" id="KW-1185">Reference proteome</keyword>
<comment type="cofactor">
    <cofactor evidence="1">
        <name>heme</name>
        <dbReference type="ChEBI" id="CHEBI:30413"/>
    </cofactor>
</comment>
<dbReference type="InterPro" id="IPR017972">
    <property type="entry name" value="Cyt_P450_CS"/>
</dbReference>
<dbReference type="AlphaFoldDB" id="A0A4Y8DHA5"/>
<dbReference type="Pfam" id="PF00067">
    <property type="entry name" value="p450"/>
    <property type="match status" value="1"/>
</dbReference>
<evidence type="ECO:0000256" key="9">
    <source>
        <dbReference type="RuleBase" id="RU000461"/>
    </source>
</evidence>
<name>A0A4Y8DHA5_9HELO</name>
<evidence type="ECO:0000256" key="5">
    <source>
        <dbReference type="ARBA" id="ARBA00023002"/>
    </source>
</evidence>
<evidence type="ECO:0000313" key="11">
    <source>
        <dbReference type="Proteomes" id="UP000297299"/>
    </source>
</evidence>
<dbReference type="InterPro" id="IPR036396">
    <property type="entry name" value="Cyt_P450_sf"/>
</dbReference>
<dbReference type="EMBL" id="PHWZ01000006">
    <property type="protein sequence ID" value="TEY86537.1"/>
    <property type="molecule type" value="Genomic_DNA"/>
</dbReference>